<dbReference type="PANTHER" id="PTHR24559">
    <property type="entry name" value="TRANSPOSON TY3-I GAG-POL POLYPROTEIN"/>
    <property type="match status" value="1"/>
</dbReference>
<evidence type="ECO:0000313" key="2">
    <source>
        <dbReference type="EMBL" id="GFD11719.1"/>
    </source>
</evidence>
<organism evidence="2">
    <name type="scientific">Tanacetum cinerariifolium</name>
    <name type="common">Dalmatian daisy</name>
    <name type="synonym">Chrysanthemum cinerariifolium</name>
    <dbReference type="NCBI Taxonomy" id="118510"/>
    <lineage>
        <taxon>Eukaryota</taxon>
        <taxon>Viridiplantae</taxon>
        <taxon>Streptophyta</taxon>
        <taxon>Embryophyta</taxon>
        <taxon>Tracheophyta</taxon>
        <taxon>Spermatophyta</taxon>
        <taxon>Magnoliopsida</taxon>
        <taxon>eudicotyledons</taxon>
        <taxon>Gunneridae</taxon>
        <taxon>Pentapetalae</taxon>
        <taxon>asterids</taxon>
        <taxon>campanulids</taxon>
        <taxon>Asterales</taxon>
        <taxon>Asteraceae</taxon>
        <taxon>Asteroideae</taxon>
        <taxon>Anthemideae</taxon>
        <taxon>Anthemidinae</taxon>
        <taxon>Tanacetum</taxon>
    </lineage>
</organism>
<proteinExistence type="predicted"/>
<comment type="caution">
    <text evidence="2">The sequence shown here is derived from an EMBL/GenBank/DDBJ whole genome shotgun (WGS) entry which is preliminary data.</text>
</comment>
<feature type="non-terminal residue" evidence="2">
    <location>
        <position position="1"/>
    </location>
</feature>
<dbReference type="GO" id="GO:0003964">
    <property type="term" value="F:RNA-directed DNA polymerase activity"/>
    <property type="evidence" value="ECO:0007669"/>
    <property type="project" value="UniProtKB-KW"/>
</dbReference>
<dbReference type="EMBL" id="BKCJ011260880">
    <property type="protein sequence ID" value="GFD11719.1"/>
    <property type="molecule type" value="Genomic_DNA"/>
</dbReference>
<gene>
    <name evidence="2" type="ORF">Tci_883688</name>
</gene>
<dbReference type="InterPro" id="IPR043128">
    <property type="entry name" value="Rev_trsase/Diguanyl_cyclase"/>
</dbReference>
<name>A0A699TR99_TANCI</name>
<feature type="non-terminal residue" evidence="2">
    <location>
        <position position="183"/>
    </location>
</feature>
<keyword evidence="2" id="KW-0695">RNA-directed DNA polymerase</keyword>
<dbReference type="InterPro" id="IPR053134">
    <property type="entry name" value="RNA-dir_DNA_polymerase"/>
</dbReference>
<dbReference type="AlphaFoldDB" id="A0A699TR99"/>
<dbReference type="Pfam" id="PF00078">
    <property type="entry name" value="RVT_1"/>
    <property type="match status" value="1"/>
</dbReference>
<feature type="domain" description="Reverse transcriptase" evidence="1">
    <location>
        <begin position="110"/>
        <end position="176"/>
    </location>
</feature>
<dbReference type="Gene3D" id="3.30.70.270">
    <property type="match status" value="1"/>
</dbReference>
<dbReference type="SUPFAM" id="SSF56672">
    <property type="entry name" value="DNA/RNA polymerases"/>
    <property type="match status" value="1"/>
</dbReference>
<dbReference type="InterPro" id="IPR000477">
    <property type="entry name" value="RT_dom"/>
</dbReference>
<protein>
    <submittedName>
        <fullName evidence="2">Reverse transcriptase domain-containing protein</fullName>
    </submittedName>
</protein>
<dbReference type="CDD" id="cd01647">
    <property type="entry name" value="RT_LTR"/>
    <property type="match status" value="1"/>
</dbReference>
<accession>A0A699TR99</accession>
<dbReference type="PANTHER" id="PTHR24559:SF444">
    <property type="entry name" value="REVERSE TRANSCRIPTASE DOMAIN-CONTAINING PROTEIN"/>
    <property type="match status" value="1"/>
</dbReference>
<dbReference type="InterPro" id="IPR043502">
    <property type="entry name" value="DNA/RNA_pol_sf"/>
</dbReference>
<keyword evidence="2" id="KW-0808">Transferase</keyword>
<sequence>YDPEGDILMLEALLNNDPEPLSKDYLPILHRELKVIEPKTQSEEDEPPKRRVNPKIHDVIKKEVEKLLDAGLIYPISDSPWVSPIHCVPKRGGMTIIKNDENELVPTRLVTGWRVCIDYRKLNEATRKDHFPLPFMDQMLERLAGNEYYCFLDVFFGYFQIPIDPKDQEKTTFTCPYGTFAYK</sequence>
<reference evidence="2" key="1">
    <citation type="journal article" date="2019" name="Sci. Rep.">
        <title>Draft genome of Tanacetum cinerariifolium, the natural source of mosquito coil.</title>
        <authorList>
            <person name="Yamashiro T."/>
            <person name="Shiraishi A."/>
            <person name="Satake H."/>
            <person name="Nakayama K."/>
        </authorList>
    </citation>
    <scope>NUCLEOTIDE SEQUENCE</scope>
</reference>
<evidence type="ECO:0000259" key="1">
    <source>
        <dbReference type="Pfam" id="PF00078"/>
    </source>
</evidence>
<keyword evidence="2" id="KW-0548">Nucleotidyltransferase</keyword>
<dbReference type="Gene3D" id="3.10.10.10">
    <property type="entry name" value="HIV Type 1 Reverse Transcriptase, subunit A, domain 1"/>
    <property type="match status" value="1"/>
</dbReference>